<comment type="caution">
    <text evidence="1">The sequence shown here is derived from an EMBL/GenBank/DDBJ whole genome shotgun (WGS) entry which is preliminary data.</text>
</comment>
<accession>U1Y459</accession>
<dbReference type="AlphaFoldDB" id="U1Y459"/>
<dbReference type="Proteomes" id="UP000016511">
    <property type="component" value="Unassembled WGS sequence"/>
</dbReference>
<evidence type="ECO:0000313" key="2">
    <source>
        <dbReference type="Proteomes" id="UP000016511"/>
    </source>
</evidence>
<keyword evidence="2" id="KW-1185">Reference proteome</keyword>
<name>U1Y459_ANEAE</name>
<sequence length="70" mass="8305">MLLYTPDSMKRYIFVAGDKKRRKGGGRERSEKDMLSFLLPERRAHRSPSFFRIFPFQPPKLLLLHQVISI</sequence>
<proteinExistence type="predicted"/>
<dbReference type="EMBL" id="AWSJ01000302">
    <property type="protein sequence ID" value="ERI06972.1"/>
    <property type="molecule type" value="Genomic_DNA"/>
</dbReference>
<protein>
    <submittedName>
        <fullName evidence="1">Uncharacterized protein</fullName>
    </submittedName>
</protein>
<dbReference type="HOGENOM" id="CLU_202313_0_0_9"/>
<evidence type="ECO:0000313" key="1">
    <source>
        <dbReference type="EMBL" id="ERI06972.1"/>
    </source>
</evidence>
<reference evidence="1 2" key="1">
    <citation type="submission" date="2013-08" db="EMBL/GenBank/DDBJ databases">
        <authorList>
            <person name="Weinstock G."/>
            <person name="Sodergren E."/>
            <person name="Wylie T."/>
            <person name="Fulton L."/>
            <person name="Fulton R."/>
            <person name="Fronick C."/>
            <person name="O'Laughlin M."/>
            <person name="Godfrey J."/>
            <person name="Miner T."/>
            <person name="Herter B."/>
            <person name="Appelbaum E."/>
            <person name="Cordes M."/>
            <person name="Lek S."/>
            <person name="Wollam A."/>
            <person name="Pepin K.H."/>
            <person name="Palsikar V.B."/>
            <person name="Mitreva M."/>
            <person name="Wilson R.K."/>
        </authorList>
    </citation>
    <scope>NUCLEOTIDE SEQUENCE [LARGE SCALE GENOMIC DNA]</scope>
    <source>
        <strain evidence="1 2">ATCC 12856</strain>
    </source>
</reference>
<organism evidence="1 2">
    <name type="scientific">Aneurinibacillus aneurinilyticus ATCC 12856</name>
    <dbReference type="NCBI Taxonomy" id="649747"/>
    <lineage>
        <taxon>Bacteria</taxon>
        <taxon>Bacillati</taxon>
        <taxon>Bacillota</taxon>
        <taxon>Bacilli</taxon>
        <taxon>Bacillales</taxon>
        <taxon>Paenibacillaceae</taxon>
        <taxon>Aneurinibacillus group</taxon>
        <taxon>Aneurinibacillus</taxon>
    </lineage>
</organism>
<gene>
    <name evidence="1" type="ORF">HMPREF0083_04948</name>
</gene>